<organism evidence="12 14">
    <name type="scientific">Pseudomonas fluorescens</name>
    <dbReference type="NCBI Taxonomy" id="294"/>
    <lineage>
        <taxon>Bacteria</taxon>
        <taxon>Pseudomonadati</taxon>
        <taxon>Pseudomonadota</taxon>
        <taxon>Gammaproteobacteria</taxon>
        <taxon>Pseudomonadales</taxon>
        <taxon>Pseudomonadaceae</taxon>
        <taxon>Pseudomonas</taxon>
    </lineage>
</organism>
<dbReference type="EMBL" id="CP012831">
    <property type="protein sequence ID" value="ALI10929.1"/>
    <property type="molecule type" value="Genomic_DNA"/>
</dbReference>
<dbReference type="GO" id="GO:0005506">
    <property type="term" value="F:iron ion binding"/>
    <property type="evidence" value="ECO:0007669"/>
    <property type="project" value="UniProtKB-UniRule"/>
</dbReference>
<dbReference type="GO" id="GO:0043448">
    <property type="term" value="P:alkane catabolic process"/>
    <property type="evidence" value="ECO:0007669"/>
    <property type="project" value="TreeGrafter"/>
</dbReference>
<comment type="similarity">
    <text evidence="5 10">Belongs to the rubredoxin family.</text>
</comment>
<dbReference type="CDD" id="cd00730">
    <property type="entry name" value="rubredoxin"/>
    <property type="match status" value="1"/>
</dbReference>
<keyword evidence="9 10" id="KW-0408">Iron</keyword>
<evidence type="ECO:0000256" key="8">
    <source>
        <dbReference type="ARBA" id="ARBA00022982"/>
    </source>
</evidence>
<evidence type="ECO:0000313" key="13">
    <source>
        <dbReference type="EMBL" id="AMZ71344.1"/>
    </source>
</evidence>
<sequence length="68" mass="7693">MSNDTSTQALSEGEFKIWQCILCGFMYDEAEGIPEEGIPAGTRWEDVPQDWICPECSATKLDFEMVEI</sequence>
<dbReference type="PRINTS" id="PR00163">
    <property type="entry name" value="RUBREDOXIN"/>
</dbReference>
<dbReference type="EMBL" id="CP015225">
    <property type="protein sequence ID" value="AMZ71344.1"/>
    <property type="molecule type" value="Genomic_DNA"/>
</dbReference>
<dbReference type="FunFam" id="2.20.28.10:FF:000001">
    <property type="entry name" value="Rubredoxin"/>
    <property type="match status" value="1"/>
</dbReference>
<evidence type="ECO:0000256" key="6">
    <source>
        <dbReference type="ARBA" id="ARBA00022448"/>
    </source>
</evidence>
<evidence type="ECO:0000256" key="9">
    <source>
        <dbReference type="ARBA" id="ARBA00023004"/>
    </source>
</evidence>
<comment type="function">
    <text evidence="2">Involved in the hydrocarbon hydroxylating system, which transfers electrons from NADH to rubredoxin reductase and then through rubredoxin to alkane 1 monooxygenase.</text>
</comment>
<dbReference type="GO" id="GO:0005737">
    <property type="term" value="C:cytoplasm"/>
    <property type="evidence" value="ECO:0007669"/>
    <property type="project" value="UniProtKB-SubCell"/>
</dbReference>
<evidence type="ECO:0000256" key="7">
    <source>
        <dbReference type="ARBA" id="ARBA00022723"/>
    </source>
</evidence>
<evidence type="ECO:0000313" key="12">
    <source>
        <dbReference type="EMBL" id="ALI10929.1"/>
    </source>
</evidence>
<evidence type="ECO:0000256" key="2">
    <source>
        <dbReference type="ARBA" id="ARBA00002792"/>
    </source>
</evidence>
<gene>
    <name evidence="12" type="ORF">AO356_30290</name>
    <name evidence="13" type="ORF">TK06_09625</name>
</gene>
<evidence type="ECO:0000313" key="15">
    <source>
        <dbReference type="Proteomes" id="UP000076083"/>
    </source>
</evidence>
<reference evidence="14" key="1">
    <citation type="submission" date="2015-09" db="EMBL/GenBank/DDBJ databases">
        <title>Whole genome sequence of Pseudomonas fluorescens FW300-N2C3.</title>
        <authorList>
            <person name="Ray J."/>
            <person name="Melnyk R."/>
            <person name="Deutschbauer A."/>
        </authorList>
    </citation>
    <scope>NUCLEOTIDE SEQUENCE [LARGE SCALE GENOMIC DNA]</scope>
    <source>
        <strain evidence="14">FW300-N2C3</strain>
    </source>
</reference>
<evidence type="ECO:0000313" key="14">
    <source>
        <dbReference type="Proteomes" id="UP000059425"/>
    </source>
</evidence>
<protein>
    <recommendedName>
        <fullName evidence="10">Rubredoxin</fullName>
    </recommendedName>
</protein>
<evidence type="ECO:0000256" key="4">
    <source>
        <dbReference type="ARBA" id="ARBA00004933"/>
    </source>
</evidence>
<comment type="subcellular location">
    <subcellularLocation>
        <location evidence="3">Cytoplasm</location>
    </subcellularLocation>
</comment>
<feature type="domain" description="Rubredoxin-like" evidence="11">
    <location>
        <begin position="15"/>
        <end position="66"/>
    </location>
</feature>
<comment type="pathway">
    <text evidence="4">Hydrocarbon metabolism; alkane degradation.</text>
</comment>
<evidence type="ECO:0000259" key="11">
    <source>
        <dbReference type="PROSITE" id="PS50903"/>
    </source>
</evidence>
<dbReference type="Pfam" id="PF00301">
    <property type="entry name" value="Rubredoxin"/>
    <property type="match status" value="1"/>
</dbReference>
<keyword evidence="8 10" id="KW-0249">Electron transport</keyword>
<dbReference type="Proteomes" id="UP000059425">
    <property type="component" value="Chromosome"/>
</dbReference>
<comment type="cofactor">
    <cofactor evidence="1 10">
        <name>Fe(3+)</name>
        <dbReference type="ChEBI" id="CHEBI:29034"/>
    </cofactor>
</comment>
<evidence type="ECO:0000256" key="10">
    <source>
        <dbReference type="RuleBase" id="RU003820"/>
    </source>
</evidence>
<dbReference type="InterPro" id="IPR050526">
    <property type="entry name" value="Rubredoxin_ET"/>
</dbReference>
<dbReference type="SUPFAM" id="SSF57802">
    <property type="entry name" value="Rubredoxin-like"/>
    <property type="match status" value="1"/>
</dbReference>
<reference evidence="14 15" key="3">
    <citation type="journal article" date="2018" name="Nature">
        <title>Mutant phenotypes for thousands of bacterial genes of unknown function.</title>
        <authorList>
            <person name="Price M.N."/>
            <person name="Wetmore K.M."/>
            <person name="Waters R.J."/>
            <person name="Callaghan M."/>
            <person name="Ray J."/>
            <person name="Liu H."/>
            <person name="Kuehl J.V."/>
            <person name="Melnyk R.A."/>
            <person name="Lamson J.S."/>
            <person name="Suh Y."/>
            <person name="Carlson H.K."/>
            <person name="Esquivel Z."/>
            <person name="Sadeeshkumar H."/>
            <person name="Chakraborty R."/>
            <person name="Zane G.M."/>
            <person name="Rubin B.E."/>
            <person name="Wall J.D."/>
            <person name="Visel A."/>
            <person name="Bristow J."/>
            <person name="Blow M.J."/>
            <person name="Arkin A.P."/>
            <person name="Deutschbauer A.M."/>
        </authorList>
    </citation>
    <scope>NUCLEOTIDE SEQUENCE [LARGE SCALE GENOMIC DNA]</scope>
    <source>
        <strain evidence="12 14">FW300-N2C3</strain>
        <strain evidence="13 15">FW300-N2E2</strain>
    </source>
</reference>
<evidence type="ECO:0000256" key="1">
    <source>
        <dbReference type="ARBA" id="ARBA00001965"/>
    </source>
</evidence>
<dbReference type="GO" id="GO:0009055">
    <property type="term" value="F:electron transfer activity"/>
    <property type="evidence" value="ECO:0007669"/>
    <property type="project" value="TreeGrafter"/>
</dbReference>
<name>A0A0N9XGS7_PSEFL</name>
<reference evidence="15" key="2">
    <citation type="submission" date="2016-04" db="EMBL/GenBank/DDBJ databases">
        <authorList>
            <person name="Ray J."/>
            <person name="Price M."/>
            <person name="Deutschbauer A."/>
        </authorList>
    </citation>
    <scope>NUCLEOTIDE SEQUENCE [LARGE SCALE GENOMIC DNA]</scope>
    <source>
        <strain evidence="15">FW300-N2E2</strain>
    </source>
</reference>
<dbReference type="PANTHER" id="PTHR47627:SF1">
    <property type="entry name" value="RUBREDOXIN-1-RELATED"/>
    <property type="match status" value="1"/>
</dbReference>
<accession>A0A0N9XGS7</accession>
<evidence type="ECO:0000256" key="3">
    <source>
        <dbReference type="ARBA" id="ARBA00004496"/>
    </source>
</evidence>
<keyword evidence="7 10" id="KW-0479">Metal-binding</keyword>
<keyword evidence="6" id="KW-0813">Transport</keyword>
<dbReference type="Proteomes" id="UP000076083">
    <property type="component" value="Chromosome"/>
</dbReference>
<dbReference type="PROSITE" id="PS50903">
    <property type="entry name" value="RUBREDOXIN_LIKE"/>
    <property type="match status" value="1"/>
</dbReference>
<dbReference type="InterPro" id="IPR024934">
    <property type="entry name" value="Rubredoxin-like_dom"/>
</dbReference>
<dbReference type="PANTHER" id="PTHR47627">
    <property type="entry name" value="RUBREDOXIN"/>
    <property type="match status" value="1"/>
</dbReference>
<dbReference type="OrthoDB" id="9800607at2"/>
<evidence type="ECO:0000256" key="5">
    <source>
        <dbReference type="ARBA" id="ARBA00005337"/>
    </source>
</evidence>
<dbReference type="AlphaFoldDB" id="A0A0N9XGS7"/>
<dbReference type="InterPro" id="IPR024935">
    <property type="entry name" value="Rubredoxin_dom"/>
</dbReference>
<dbReference type="Gene3D" id="2.20.28.10">
    <property type="match status" value="1"/>
</dbReference>
<proteinExistence type="inferred from homology"/>